<keyword evidence="2" id="KW-1185">Reference proteome</keyword>
<organism evidence="1 2">
    <name type="scientific">Dendrolimus kikuchii</name>
    <dbReference type="NCBI Taxonomy" id="765133"/>
    <lineage>
        <taxon>Eukaryota</taxon>
        <taxon>Metazoa</taxon>
        <taxon>Ecdysozoa</taxon>
        <taxon>Arthropoda</taxon>
        <taxon>Hexapoda</taxon>
        <taxon>Insecta</taxon>
        <taxon>Pterygota</taxon>
        <taxon>Neoptera</taxon>
        <taxon>Endopterygota</taxon>
        <taxon>Lepidoptera</taxon>
        <taxon>Glossata</taxon>
        <taxon>Ditrysia</taxon>
        <taxon>Bombycoidea</taxon>
        <taxon>Lasiocampidae</taxon>
        <taxon>Dendrolimus</taxon>
    </lineage>
</organism>
<dbReference type="EMBL" id="CM034394">
    <property type="protein sequence ID" value="KAJ0179362.1"/>
    <property type="molecule type" value="Genomic_DNA"/>
</dbReference>
<comment type="caution">
    <text evidence="1">The sequence shown here is derived from an EMBL/GenBank/DDBJ whole genome shotgun (WGS) entry which is preliminary data.</text>
</comment>
<dbReference type="Proteomes" id="UP000824533">
    <property type="component" value="Linkage Group LG08"/>
</dbReference>
<name>A0ACC1D7H7_9NEOP</name>
<gene>
    <name evidence="1" type="ORF">K1T71_005074</name>
</gene>
<evidence type="ECO:0000313" key="2">
    <source>
        <dbReference type="Proteomes" id="UP000824533"/>
    </source>
</evidence>
<proteinExistence type="predicted"/>
<evidence type="ECO:0000313" key="1">
    <source>
        <dbReference type="EMBL" id="KAJ0179362.1"/>
    </source>
</evidence>
<sequence length="833" mass="93808">MSPEDIVERFKLLGLNEQKAKETLKNLNVTKSLVAALNEVDVQNLPAGAGMLIYHLATKIKPQILGKLGFACSYIASGKLDSTLRVDAALDYLLSNVSENNVDVNAFEKACGVGIVVTPEQVEQAVEKHMTKYKQELLEKRYRFNSGIVMQAVRADLPWADGKAIKSEVDIQILDLLGPKTEADLAPLPKADKKSKNSSNITKKLHKEETKENQSEKTELSKEVIGATSINELMKKLPFHTPGENFKSDGYVVTPVTMRLLKEHLNITGGKVRTRFPPEPNGILHIGHAKAININFGYAAAHDGLCFLRYDDTNPEKEEEKFFVGIKDMVEWLGYKPYKITHSSDYFDQLYEWAMQLIKKDLAYVCHQKSDEIKGFNPPPSPWRNRPLEESLQLFEDMKNGKIDEGDATLRMKITLEEGKQDPVAYRIRFKPHHRTGNKWCIYPTYDYTHCLCDSIEHITHSLCTKEFQSRRSSYYWLCNALDIYCPVQWEYGRLNVNYTVVSKRKIAKLIDEGIVKDWDDPRLYTLTALRRRGIPPAAINSFCAGLGVTGALGTVDPTMLDAAVRDVLNVTAPRLYTLTALRRRGIPPAAINSFCAGLGVTGALGTVDPTMLDAAVRDVLNVTAPRVMVILEPLKITITNFPSEKPIQVNVPDFPNEPEKGSHSVIFNKTIYIETNDFKEEPEKGYRRLTLTQTVGLRHAGYVIKVSKIIKDTSGKVLEIECTAESTDFAEKPKAFIHWVSDPINVEVRLYEPLFKHKNPEDPNEVPNGFLSDCREDTLKVVNAYADISLKGAEVYDKFQFERIGFFSLDSDSTDTNMVFNRTVSLKEDTGK</sequence>
<accession>A0ACC1D7H7</accession>
<reference evidence="1 2" key="1">
    <citation type="journal article" date="2021" name="Front. Genet.">
        <title>Chromosome-Level Genome Assembly Reveals Significant Gene Expansion in the Toll and IMD Signaling Pathways of Dendrolimus kikuchii.</title>
        <authorList>
            <person name="Zhou J."/>
            <person name="Wu P."/>
            <person name="Xiong Z."/>
            <person name="Liu N."/>
            <person name="Zhao N."/>
            <person name="Ji M."/>
            <person name="Qiu Y."/>
            <person name="Yang B."/>
        </authorList>
    </citation>
    <scope>NUCLEOTIDE SEQUENCE [LARGE SCALE GENOMIC DNA]</scope>
    <source>
        <strain evidence="1">Ann1</strain>
    </source>
</reference>
<protein>
    <submittedName>
        <fullName evidence="1">Uncharacterized protein</fullName>
    </submittedName>
</protein>